<dbReference type="KEGG" id="tep:TepRe1_0121"/>
<name>F4LS69_TEPAE</name>
<accession>L0RZ41</accession>
<organism evidence="4 5">
    <name type="scientific">Tepidanaerobacter acetatoxydans (strain DSM 21804 / JCM 16047 / Re1)</name>
    <dbReference type="NCBI Taxonomy" id="1209989"/>
    <lineage>
        <taxon>Bacteria</taxon>
        <taxon>Bacillati</taxon>
        <taxon>Bacillota</taxon>
        <taxon>Clostridia</taxon>
        <taxon>Thermosediminibacterales</taxon>
        <taxon>Tepidanaerobacteraceae</taxon>
        <taxon>Tepidanaerobacter</taxon>
    </lineage>
</organism>
<dbReference type="Pfam" id="PF22335">
    <property type="entry name" value="Cas10-Cmr2_palm2"/>
    <property type="match status" value="1"/>
</dbReference>
<protein>
    <recommendedName>
        <fullName evidence="3">Cas10/Cmr2 second palm domain-containing protein</fullName>
    </recommendedName>
</protein>
<evidence type="ECO:0000313" key="4">
    <source>
        <dbReference type="EMBL" id="CCP24817.1"/>
    </source>
</evidence>
<dbReference type="AlphaFoldDB" id="F4LS69"/>
<dbReference type="eggNOG" id="COG1353">
    <property type="taxonomic scope" value="Bacteria"/>
</dbReference>
<dbReference type="EMBL" id="HF563609">
    <property type="protein sequence ID" value="CCP24817.1"/>
    <property type="molecule type" value="Genomic_DNA"/>
</dbReference>
<dbReference type="Gene3D" id="3.30.70.270">
    <property type="match status" value="1"/>
</dbReference>
<dbReference type="GO" id="GO:0000166">
    <property type="term" value="F:nucleotide binding"/>
    <property type="evidence" value="ECO:0007669"/>
    <property type="project" value="UniProtKB-KW"/>
</dbReference>
<proteinExistence type="predicted"/>
<gene>
    <name evidence="4" type="ordered locus">TEPIRE1_0129</name>
</gene>
<evidence type="ECO:0000256" key="2">
    <source>
        <dbReference type="ARBA" id="ARBA00023118"/>
    </source>
</evidence>
<reference evidence="5" key="1">
    <citation type="journal article" date="2013" name="Genome Announc.">
        <title>First genome sequence of a syntrophic acetate-oxidizing bacterium, Tepidanaerobacter acetatoxydans strain Re1.</title>
        <authorList>
            <person name="Manzoor S."/>
            <person name="Bongcam-Rudloff E."/>
            <person name="Schnurer A."/>
            <person name="Muller B."/>
        </authorList>
    </citation>
    <scope>NUCLEOTIDE SEQUENCE [LARGE SCALE GENOMIC DNA]</scope>
    <source>
        <strain evidence="5">Re1</strain>
    </source>
</reference>
<evidence type="ECO:0000256" key="1">
    <source>
        <dbReference type="ARBA" id="ARBA00022741"/>
    </source>
</evidence>
<dbReference type="InterPro" id="IPR043128">
    <property type="entry name" value="Rev_trsase/Diguanyl_cyclase"/>
</dbReference>
<keyword evidence="2" id="KW-0051">Antiviral defense</keyword>
<dbReference type="InterPro" id="IPR054767">
    <property type="entry name" value="Cas10-Cmr2_palm2"/>
</dbReference>
<dbReference type="STRING" id="1209989.TepRe1_0121"/>
<accession>F4LS69</accession>
<evidence type="ECO:0000313" key="5">
    <source>
        <dbReference type="Proteomes" id="UP000010802"/>
    </source>
</evidence>
<keyword evidence="5" id="KW-1185">Reference proteome</keyword>
<dbReference type="HOGENOM" id="CLU_037606_0_0_9"/>
<dbReference type="KEGG" id="tae:TepiRe1_0129"/>
<dbReference type="GO" id="GO:0051607">
    <property type="term" value="P:defense response to virus"/>
    <property type="evidence" value="ECO:0007669"/>
    <property type="project" value="UniProtKB-KW"/>
</dbReference>
<evidence type="ECO:0000259" key="3">
    <source>
        <dbReference type="Pfam" id="PF22335"/>
    </source>
</evidence>
<keyword evidence="1" id="KW-0547">Nucleotide-binding</keyword>
<sequence length="522" mass="59620">MSKVTAILADTVSIQKYVYSSNRLKENIGASSIIANIYKESLANTLEKTLEHGVSLDEWEKQPETIAIKNSNTDFEVGYIGGGNALLFFNNEATAKEFISEWTRSLLLEAPSLNVAFAISEFNIDNFQNEMKNLFKQLEINKSKYFPQTFLPKHGITADCPYSGLSAEVYKPGTNDEKGAYISSASYVKYKHIDIDDAKVEVERISNGKFSLTTNIEKLGQTKGQNHIAIVHIDGNSMAEHFKSCENLVAIRKLSKRLKDIMQSVYEEFLNYIFEQMDLLLSDESGFNIQLENGKYIIPFRPILREGDDITFITDGRLGIPFAQKYLELMSDKTLYNENKLSACAGVAIIKTKYPFFRGYNLTEELCQSAKREARENKGTSWLDFHISYGGFSGTLEGIRKNKYTTSSGQLHFGPYLVASSDISNEKNIFHLKRGIKTFKNKEEWPRSKVKEFREYLTLGKSASQQFIDEARFKGRKLYGFKETSKTYNINVWQDGFTPYFDMIELMDLIPEYFLAETRQVK</sequence>
<dbReference type="PATRIC" id="fig|1209989.3.peg.148"/>
<feature type="domain" description="Cas10/Cmr2 second palm" evidence="3">
    <location>
        <begin position="228"/>
        <end position="376"/>
    </location>
</feature>
<dbReference type="Proteomes" id="UP000010802">
    <property type="component" value="Chromosome"/>
</dbReference>
<dbReference type="RefSeq" id="WP_013777256.1">
    <property type="nucleotide sequence ID" value="NC_015519.1"/>
</dbReference>
<dbReference type="OrthoDB" id="442064at2"/>